<organism evidence="1 2">
    <name type="scientific">Rhodophyticola porphyridii</name>
    <dbReference type="NCBI Taxonomy" id="1852017"/>
    <lineage>
        <taxon>Bacteria</taxon>
        <taxon>Pseudomonadati</taxon>
        <taxon>Pseudomonadota</taxon>
        <taxon>Alphaproteobacteria</taxon>
        <taxon>Rhodobacterales</taxon>
        <taxon>Roseobacteraceae</taxon>
        <taxon>Rhodophyticola</taxon>
    </lineage>
</organism>
<keyword evidence="2" id="KW-1185">Reference proteome</keyword>
<reference evidence="1 2" key="1">
    <citation type="submission" date="2018-10" db="EMBL/GenBank/DDBJ databases">
        <authorList>
            <person name="Jung H.S."/>
            <person name="Jeon C.O."/>
        </authorList>
    </citation>
    <scope>NUCLEOTIDE SEQUENCE [LARGE SCALE GENOMIC DNA]</scope>
    <source>
        <strain evidence="1 2">MA-7-27</strain>
    </source>
</reference>
<proteinExistence type="predicted"/>
<accession>A0A3L9XXM0</accession>
<protein>
    <submittedName>
        <fullName evidence="1">Uncharacterized protein</fullName>
    </submittedName>
</protein>
<sequence>MRRLSILIGEHEMTPQSVHPRRRSPGAVLRILGRLLARLKPAKRHLPPPVDIPDYLRHDVGLLPQARPPRSVDPPPRINIFNL</sequence>
<evidence type="ECO:0000313" key="1">
    <source>
        <dbReference type="EMBL" id="RMA41279.1"/>
    </source>
</evidence>
<comment type="caution">
    <text evidence="1">The sequence shown here is derived from an EMBL/GenBank/DDBJ whole genome shotgun (WGS) entry which is preliminary data.</text>
</comment>
<name>A0A3L9XXM0_9RHOB</name>
<evidence type="ECO:0000313" key="2">
    <source>
        <dbReference type="Proteomes" id="UP000281343"/>
    </source>
</evidence>
<dbReference type="EMBL" id="RCNT01000008">
    <property type="protein sequence ID" value="RMA41279.1"/>
    <property type="molecule type" value="Genomic_DNA"/>
</dbReference>
<dbReference type="Proteomes" id="UP000281343">
    <property type="component" value="Unassembled WGS sequence"/>
</dbReference>
<gene>
    <name evidence="1" type="ORF">D9R08_15630</name>
</gene>
<dbReference type="AlphaFoldDB" id="A0A3L9XXM0"/>